<dbReference type="InterPro" id="IPR029058">
    <property type="entry name" value="AB_hydrolase_fold"/>
</dbReference>
<dbReference type="InterPro" id="IPR011042">
    <property type="entry name" value="6-blade_b-propeller_TolB-like"/>
</dbReference>
<evidence type="ECO:0000259" key="8">
    <source>
        <dbReference type="Pfam" id="PF00326"/>
    </source>
</evidence>
<dbReference type="PANTHER" id="PTHR42776:SF27">
    <property type="entry name" value="DIPEPTIDYL PEPTIDASE FAMILY MEMBER 6"/>
    <property type="match status" value="1"/>
</dbReference>
<feature type="chain" id="PRO_5037560711" description="Acyl-peptide hydrolase" evidence="7">
    <location>
        <begin position="23"/>
        <end position="649"/>
    </location>
</feature>
<reference evidence="9" key="1">
    <citation type="submission" date="2020-09" db="EMBL/GenBank/DDBJ databases">
        <title>Brevundimonas sp. LVF2 isolated from a puddle in Goettingen, Germany.</title>
        <authorList>
            <person name="Friedrich I."/>
            <person name="Klassen A."/>
            <person name="Hannes N."/>
            <person name="Schneider D."/>
            <person name="Hertel R."/>
            <person name="Daniel R."/>
        </authorList>
    </citation>
    <scope>NUCLEOTIDE SEQUENCE</scope>
    <source>
        <strain evidence="9">LVF2</strain>
    </source>
</reference>
<keyword evidence="1" id="KW-0378">Hydrolase</keyword>
<evidence type="ECO:0000256" key="2">
    <source>
        <dbReference type="ARBA" id="ARBA00022825"/>
    </source>
</evidence>
<keyword evidence="2" id="KW-0645">Protease</keyword>
<dbReference type="Pfam" id="PF07676">
    <property type="entry name" value="PD40"/>
    <property type="match status" value="2"/>
</dbReference>
<feature type="domain" description="Peptidase S9 prolyl oligopeptidase catalytic" evidence="8">
    <location>
        <begin position="442"/>
        <end position="648"/>
    </location>
</feature>
<dbReference type="Pfam" id="PF00326">
    <property type="entry name" value="Peptidase_S9"/>
    <property type="match status" value="1"/>
</dbReference>
<dbReference type="PANTHER" id="PTHR42776">
    <property type="entry name" value="SERINE PEPTIDASE S9 FAMILY MEMBER"/>
    <property type="match status" value="1"/>
</dbReference>
<organism evidence="9 10">
    <name type="scientific">Brevundimonas goettingensis</name>
    <dbReference type="NCBI Taxonomy" id="2774190"/>
    <lineage>
        <taxon>Bacteria</taxon>
        <taxon>Pseudomonadati</taxon>
        <taxon>Pseudomonadota</taxon>
        <taxon>Alphaproteobacteria</taxon>
        <taxon>Caulobacterales</taxon>
        <taxon>Caulobacteraceae</taxon>
        <taxon>Brevundimonas</taxon>
    </lineage>
</organism>
<dbReference type="SUPFAM" id="SSF69322">
    <property type="entry name" value="Tricorn protease domain 2"/>
    <property type="match status" value="1"/>
</dbReference>
<evidence type="ECO:0000313" key="9">
    <source>
        <dbReference type="EMBL" id="QTC91332.1"/>
    </source>
</evidence>
<evidence type="ECO:0000256" key="5">
    <source>
        <dbReference type="ARBA" id="ARBA00032596"/>
    </source>
</evidence>
<feature type="signal peptide" evidence="7">
    <location>
        <begin position="1"/>
        <end position="22"/>
    </location>
</feature>
<dbReference type="GO" id="GO:0004252">
    <property type="term" value="F:serine-type endopeptidase activity"/>
    <property type="evidence" value="ECO:0007669"/>
    <property type="project" value="InterPro"/>
</dbReference>
<dbReference type="SUPFAM" id="SSF53474">
    <property type="entry name" value="alpha/beta-Hydrolases"/>
    <property type="match status" value="1"/>
</dbReference>
<name>A0A975GVE8_9CAUL</name>
<gene>
    <name evidence="9" type="ORF">IFJ75_19415</name>
</gene>
<evidence type="ECO:0000256" key="6">
    <source>
        <dbReference type="ARBA" id="ARBA00045885"/>
    </source>
</evidence>
<keyword evidence="7" id="KW-0732">Signal</keyword>
<evidence type="ECO:0000256" key="4">
    <source>
        <dbReference type="ARBA" id="ARBA00032284"/>
    </source>
</evidence>
<evidence type="ECO:0000256" key="3">
    <source>
        <dbReference type="ARBA" id="ARBA00022990"/>
    </source>
</evidence>
<protein>
    <recommendedName>
        <fullName evidence="5">Acyl-peptide hydrolase</fullName>
    </recommendedName>
    <alternativeName>
        <fullName evidence="4">Acylaminoacyl-peptidase</fullName>
    </alternativeName>
</protein>
<dbReference type="InterPro" id="IPR002471">
    <property type="entry name" value="Pept_S9_AS"/>
</dbReference>
<comment type="function">
    <text evidence="6">This enzyme catalyzes the hydrolysis of the N-terminal peptide bond of an N-acetylated peptide to generate an N-acetylated amino acid and a peptide with a free N-terminus. It preferentially cleaves off Ac-Ala, Ac-Met and Ac-Ser. Also, involved in the degradation of oxidized and glycated proteins.</text>
</comment>
<dbReference type="EMBL" id="CP062222">
    <property type="protein sequence ID" value="QTC91332.1"/>
    <property type="molecule type" value="Genomic_DNA"/>
</dbReference>
<dbReference type="Gene3D" id="3.40.50.1820">
    <property type="entry name" value="alpha/beta hydrolase"/>
    <property type="match status" value="1"/>
</dbReference>
<dbReference type="RefSeq" id="WP_207870507.1">
    <property type="nucleotide sequence ID" value="NZ_CP062222.1"/>
</dbReference>
<dbReference type="Gene3D" id="2.120.10.30">
    <property type="entry name" value="TolB, C-terminal domain"/>
    <property type="match status" value="1"/>
</dbReference>
<keyword evidence="3" id="KW-0007">Acetylation</keyword>
<keyword evidence="10" id="KW-1185">Reference proteome</keyword>
<dbReference type="PROSITE" id="PS00708">
    <property type="entry name" value="PRO_ENDOPEP_SER"/>
    <property type="match status" value="1"/>
</dbReference>
<dbReference type="AlphaFoldDB" id="A0A975GVE8"/>
<accession>A0A975GVE8</accession>
<dbReference type="KEGG" id="bgoe:IFJ75_19415"/>
<dbReference type="InterPro" id="IPR001375">
    <property type="entry name" value="Peptidase_S9_cat"/>
</dbReference>
<evidence type="ECO:0000256" key="7">
    <source>
        <dbReference type="SAM" id="SignalP"/>
    </source>
</evidence>
<dbReference type="InterPro" id="IPR011659">
    <property type="entry name" value="WD40"/>
</dbReference>
<evidence type="ECO:0000313" key="10">
    <source>
        <dbReference type="Proteomes" id="UP000663918"/>
    </source>
</evidence>
<proteinExistence type="predicted"/>
<dbReference type="Proteomes" id="UP000663918">
    <property type="component" value="Chromosome"/>
</dbReference>
<dbReference type="GO" id="GO:0006508">
    <property type="term" value="P:proteolysis"/>
    <property type="evidence" value="ECO:0007669"/>
    <property type="project" value="InterPro"/>
</dbReference>
<evidence type="ECO:0000256" key="1">
    <source>
        <dbReference type="ARBA" id="ARBA00022801"/>
    </source>
</evidence>
<sequence>MRAACLISTLALSWAAALPALAQTAEGAAVWPIAADIPKPQPVSVPLAGSATPDVTRYLMASGPSEAALSPDGTQLAFVSTVTGEPQVWIVGLDGQNGSGAPRRLTYGLGIDGVMWTPDGKAILYGADKGGDERFGLYSVTPDGMKEVEVLPRSDAFTFPGDFGPDGKTILYATTAGGRDGFDLYSAALDGSGSKLIGPGRLGLYPADVQPHGSLMLMQEARGERGNDLSLMDLKTGKEESLRKPAEPTVYHGISWSPDGSGFFLATDEGHDHAVLGHYDLASRQLHIIAEPEHEVLNTALSPDGKILVYATDDTGFVKLNALDLTTGRPLPTPDLPAGTYSFGFAHDAPVLSILIKGPTTPGEVWIWKPETNEARRVVAPDPAGIDLAGLVTPEPVRFTARDGVALSGLLYRPKGATGPVPVFLRLHGGPTSHARVDWKPDMQYLVARGIAVLDFNYRGSDGDGKAGAALNDRRLRVNEVGDLADAVAWIKAQPGLDGSKVAVGGPSYGGYLTNAVLGAYPDLFVAGVSEVGVADWVRNLENAAPSLQASDRVEYGDVHDPDDRAFFASISPMNNAAKIRTPLLVQVGANDPRNGAGEQDAFVTAIREAGGTVTYMRYEGEGHILSDLPNIIDFYRAKAAFLLEHFGR</sequence>
<keyword evidence="2" id="KW-0720">Serine protease</keyword>